<keyword evidence="2" id="KW-1185">Reference proteome</keyword>
<dbReference type="AlphaFoldDB" id="A0A916V287"/>
<organism evidence="1 2">
    <name type="scientific">Undibacterium terreum</name>
    <dbReference type="NCBI Taxonomy" id="1224302"/>
    <lineage>
        <taxon>Bacteria</taxon>
        <taxon>Pseudomonadati</taxon>
        <taxon>Pseudomonadota</taxon>
        <taxon>Betaproteobacteria</taxon>
        <taxon>Burkholderiales</taxon>
        <taxon>Oxalobacteraceae</taxon>
        <taxon>Undibacterium</taxon>
    </lineage>
</organism>
<evidence type="ECO:0000313" key="1">
    <source>
        <dbReference type="EMBL" id="GGD00099.1"/>
    </source>
</evidence>
<dbReference type="Gene3D" id="3.10.150.10">
    <property type="entry name" value="DNA Polymerase III, subunit A, domain 2"/>
    <property type="match status" value="1"/>
</dbReference>
<reference evidence="1" key="2">
    <citation type="submission" date="2020-09" db="EMBL/GenBank/DDBJ databases">
        <authorList>
            <person name="Sun Q."/>
            <person name="Zhou Y."/>
        </authorList>
    </citation>
    <scope>NUCLEOTIDE SEQUENCE</scope>
    <source>
        <strain evidence="1">CGMCC 1.10998</strain>
    </source>
</reference>
<comment type="caution">
    <text evidence="1">The sequence shown here is derived from an EMBL/GenBank/DDBJ whole genome shotgun (WGS) entry which is preliminary data.</text>
</comment>
<gene>
    <name evidence="1" type="ORF">GCM10011396_54510</name>
</gene>
<dbReference type="Proteomes" id="UP000637423">
    <property type="component" value="Unassembled WGS sequence"/>
</dbReference>
<accession>A0A916V287</accession>
<dbReference type="RefSeq" id="WP_188569318.1">
    <property type="nucleotide sequence ID" value="NZ_BMED01000008.1"/>
</dbReference>
<sequence>MTNQSAAQQATEASTDSHLIARINAVAVKLVFPFIAKEDIRYYLNGINIRPLPEGGVMIVATDGHRAIVVRDPNGFAEEEIIVAISKDALKHAGSAKNTLDVMSDGQSMFSGKVAEPLFIQPGNALVDGIFPRIESVMNMKGYTEGIQGSLNPRYLYDALVISKSFGDSIRFFTTKSESDALNFTLSGIGDLECFGAIMKKRDLNTGLPAWFPKKQAANTLAEV</sequence>
<dbReference type="EMBL" id="BMED01000008">
    <property type="protein sequence ID" value="GGD00099.1"/>
    <property type="molecule type" value="Genomic_DNA"/>
</dbReference>
<proteinExistence type="predicted"/>
<dbReference type="InterPro" id="IPR046938">
    <property type="entry name" value="DNA_clamp_sf"/>
</dbReference>
<dbReference type="SUPFAM" id="SSF55979">
    <property type="entry name" value="DNA clamp"/>
    <property type="match status" value="1"/>
</dbReference>
<name>A0A916V287_9BURK</name>
<evidence type="ECO:0000313" key="2">
    <source>
        <dbReference type="Proteomes" id="UP000637423"/>
    </source>
</evidence>
<reference evidence="1" key="1">
    <citation type="journal article" date="2014" name="Int. J. Syst. Evol. Microbiol.">
        <title>Complete genome sequence of Corynebacterium casei LMG S-19264T (=DSM 44701T), isolated from a smear-ripened cheese.</title>
        <authorList>
            <consortium name="US DOE Joint Genome Institute (JGI-PGF)"/>
            <person name="Walter F."/>
            <person name="Albersmeier A."/>
            <person name="Kalinowski J."/>
            <person name="Ruckert C."/>
        </authorList>
    </citation>
    <scope>NUCLEOTIDE SEQUENCE</scope>
    <source>
        <strain evidence="1">CGMCC 1.10998</strain>
    </source>
</reference>
<protein>
    <submittedName>
        <fullName evidence="1">Uncharacterized protein</fullName>
    </submittedName>
</protein>